<dbReference type="InterPro" id="IPR025325">
    <property type="entry name" value="DUF4231"/>
</dbReference>
<dbReference type="Pfam" id="PF14015">
    <property type="entry name" value="DUF4231"/>
    <property type="match status" value="1"/>
</dbReference>
<evidence type="ECO:0000313" key="3">
    <source>
        <dbReference type="EMBL" id="QHS95336.1"/>
    </source>
</evidence>
<sequence length="283" mass="33234">MINNIKNEDEIINDFSYKQQVLDIINNLELNNNTDKNILKSRFLGEVLKYEERRNHTKKYYNIFRFLVTTGSILLPAILSMGQMDPAKLPKNFENISYWASWTISLMVTGCNGFLQLFSLDKNYFEFAITTEQLKTEGWQYFQLSGKYEEYEDHKEAYKPFCKSIENIKRKQVEKEFPGKADVNKGKKENREKKEFDFQKELFKNLPQQYKIENDSKTKEMDHKMDQLLNVLGNGKELISTVGNVRDILKEPDISVEVTKSDDKKEPKGAKTKEPKEPKELPK</sequence>
<dbReference type="AlphaFoldDB" id="A0A6C0BSZ4"/>
<keyword evidence="2" id="KW-0472">Membrane</keyword>
<keyword evidence="2" id="KW-0812">Transmembrane</keyword>
<dbReference type="NCBIfam" id="NF033634">
    <property type="entry name" value="SLATT_1"/>
    <property type="match status" value="1"/>
</dbReference>
<keyword evidence="2" id="KW-1133">Transmembrane helix</keyword>
<dbReference type="EMBL" id="MN739247">
    <property type="protein sequence ID" value="QHS95336.1"/>
    <property type="molecule type" value="Genomic_DNA"/>
</dbReference>
<feature type="region of interest" description="Disordered" evidence="1">
    <location>
        <begin position="250"/>
        <end position="283"/>
    </location>
</feature>
<evidence type="ECO:0000256" key="2">
    <source>
        <dbReference type="SAM" id="Phobius"/>
    </source>
</evidence>
<proteinExistence type="predicted"/>
<evidence type="ECO:0000256" key="1">
    <source>
        <dbReference type="SAM" id="MobiDB-lite"/>
    </source>
</evidence>
<feature type="transmembrane region" description="Helical" evidence="2">
    <location>
        <begin position="63"/>
        <end position="84"/>
    </location>
</feature>
<organism evidence="3">
    <name type="scientific">viral metagenome</name>
    <dbReference type="NCBI Taxonomy" id="1070528"/>
    <lineage>
        <taxon>unclassified sequences</taxon>
        <taxon>metagenomes</taxon>
        <taxon>organismal metagenomes</taxon>
    </lineage>
</organism>
<protein>
    <submittedName>
        <fullName evidence="3">Uncharacterized protein</fullName>
    </submittedName>
</protein>
<accession>A0A6C0BSZ4</accession>
<name>A0A6C0BSZ4_9ZZZZ</name>
<reference evidence="3" key="1">
    <citation type="journal article" date="2020" name="Nature">
        <title>Giant virus diversity and host interactions through global metagenomics.</title>
        <authorList>
            <person name="Schulz F."/>
            <person name="Roux S."/>
            <person name="Paez-Espino D."/>
            <person name="Jungbluth S."/>
            <person name="Walsh D.A."/>
            <person name="Denef V.J."/>
            <person name="McMahon K.D."/>
            <person name="Konstantinidis K.T."/>
            <person name="Eloe-Fadrosh E.A."/>
            <person name="Kyrpides N.C."/>
            <person name="Woyke T."/>
        </authorList>
    </citation>
    <scope>NUCLEOTIDE SEQUENCE</scope>
    <source>
        <strain evidence="3">GVMAG-M-3300018428-35</strain>
    </source>
</reference>
<feature type="transmembrane region" description="Helical" evidence="2">
    <location>
        <begin position="96"/>
        <end position="115"/>
    </location>
</feature>